<evidence type="ECO:0008006" key="4">
    <source>
        <dbReference type="Google" id="ProtNLM"/>
    </source>
</evidence>
<dbReference type="AlphaFoldDB" id="A0A1G6I026"/>
<dbReference type="EMBL" id="FMZO01000001">
    <property type="protein sequence ID" value="SDB99743.1"/>
    <property type="molecule type" value="Genomic_DNA"/>
</dbReference>
<evidence type="ECO:0000313" key="3">
    <source>
        <dbReference type="Proteomes" id="UP000198757"/>
    </source>
</evidence>
<name>A0A1G6I026_NIADE</name>
<feature type="signal peptide" evidence="1">
    <location>
        <begin position="1"/>
        <end position="20"/>
    </location>
</feature>
<reference evidence="3" key="1">
    <citation type="submission" date="2016-10" db="EMBL/GenBank/DDBJ databases">
        <authorList>
            <person name="Varghese N."/>
            <person name="Submissions S."/>
        </authorList>
    </citation>
    <scope>NUCLEOTIDE SEQUENCE [LARGE SCALE GENOMIC DNA]</scope>
    <source>
        <strain evidence="3">DSM 25811 / CCM 8410 / LMG 26954 / E90</strain>
    </source>
</reference>
<keyword evidence="3" id="KW-1185">Reference proteome</keyword>
<protein>
    <recommendedName>
        <fullName evidence="4">Lipoprotein</fullName>
    </recommendedName>
</protein>
<proteinExistence type="predicted"/>
<evidence type="ECO:0000256" key="1">
    <source>
        <dbReference type="SAM" id="SignalP"/>
    </source>
</evidence>
<dbReference type="RefSeq" id="WP_090388030.1">
    <property type="nucleotide sequence ID" value="NZ_FMZO01000001.1"/>
</dbReference>
<sequence>MSGSRYIKLLVLLSIAGLVAGCQKNGDSAPGQYTLTTIFENPLPESVSIQYFNARVNPNGDTTILFSGEKILVDANSSTQVVEVICLKDCAPSRIPPVFNMAHITIGDKQRTDINCNLVSSGTAIPDCGKDPSNIFNEASWSVTKKNSGDLLKTYTLGLFEPGMTR</sequence>
<gene>
    <name evidence="2" type="ORF">SAMN04487894_10141</name>
</gene>
<dbReference type="OrthoDB" id="668563at2"/>
<dbReference type="PROSITE" id="PS51257">
    <property type="entry name" value="PROKAR_LIPOPROTEIN"/>
    <property type="match status" value="1"/>
</dbReference>
<dbReference type="STRING" id="1285928.SAMN04487894_10141"/>
<organism evidence="2 3">
    <name type="scientific">Niabella drilacis (strain DSM 25811 / CCM 8410 / CCUG 62505 / LMG 26954 / E90)</name>
    <dbReference type="NCBI Taxonomy" id="1285928"/>
    <lineage>
        <taxon>Bacteria</taxon>
        <taxon>Pseudomonadati</taxon>
        <taxon>Bacteroidota</taxon>
        <taxon>Chitinophagia</taxon>
        <taxon>Chitinophagales</taxon>
        <taxon>Chitinophagaceae</taxon>
        <taxon>Niabella</taxon>
    </lineage>
</organism>
<accession>A0A1G6I026</accession>
<keyword evidence="1" id="KW-0732">Signal</keyword>
<dbReference type="Proteomes" id="UP000198757">
    <property type="component" value="Unassembled WGS sequence"/>
</dbReference>
<feature type="chain" id="PRO_5011545640" description="Lipoprotein" evidence="1">
    <location>
        <begin position="21"/>
        <end position="166"/>
    </location>
</feature>
<evidence type="ECO:0000313" key="2">
    <source>
        <dbReference type="EMBL" id="SDB99743.1"/>
    </source>
</evidence>